<dbReference type="OrthoDB" id="435881at2759"/>
<evidence type="ECO:0000313" key="6">
    <source>
        <dbReference type="EMBL" id="GMI39393.1"/>
    </source>
</evidence>
<evidence type="ECO:0000256" key="2">
    <source>
        <dbReference type="ARBA" id="ARBA00022630"/>
    </source>
</evidence>
<reference evidence="7" key="1">
    <citation type="journal article" date="2023" name="Commun. Biol.">
        <title>Genome analysis of Parmales, the sister group of diatoms, reveals the evolutionary specialization of diatoms from phago-mixotrophs to photoautotrophs.</title>
        <authorList>
            <person name="Ban H."/>
            <person name="Sato S."/>
            <person name="Yoshikawa S."/>
            <person name="Yamada K."/>
            <person name="Nakamura Y."/>
            <person name="Ichinomiya M."/>
            <person name="Sato N."/>
            <person name="Blanc-Mathieu R."/>
            <person name="Endo H."/>
            <person name="Kuwata A."/>
            <person name="Ogata H."/>
        </authorList>
    </citation>
    <scope>NUCLEOTIDE SEQUENCE [LARGE SCALE GENOMIC DNA]</scope>
</reference>
<keyword evidence="7" id="KW-1185">Reference proteome</keyword>
<dbReference type="SUPFAM" id="SSF48173">
    <property type="entry name" value="Cryptochrome/photolyase FAD-binding domain"/>
    <property type="match status" value="1"/>
</dbReference>
<evidence type="ECO:0000259" key="5">
    <source>
        <dbReference type="Pfam" id="PF03441"/>
    </source>
</evidence>
<dbReference type="Pfam" id="PF03441">
    <property type="entry name" value="FAD_binding_7"/>
    <property type="match status" value="1"/>
</dbReference>
<comment type="caution">
    <text evidence="6">The sequence shown here is derived from an EMBL/GenBank/DDBJ whole genome shotgun (WGS) entry which is preliminary data.</text>
</comment>
<dbReference type="Proteomes" id="UP001165065">
    <property type="component" value="Unassembled WGS sequence"/>
</dbReference>
<evidence type="ECO:0000256" key="1">
    <source>
        <dbReference type="ARBA" id="ARBA00005862"/>
    </source>
</evidence>
<dbReference type="GO" id="GO:0003904">
    <property type="term" value="F:deoxyribodipyrimidine photo-lyase activity"/>
    <property type="evidence" value="ECO:0007669"/>
    <property type="project" value="TreeGrafter"/>
</dbReference>
<proteinExistence type="inferred from homology"/>
<feature type="binding site" evidence="4">
    <location>
        <begin position="87"/>
        <end position="89"/>
    </location>
    <ligand>
        <name>FAD</name>
        <dbReference type="ChEBI" id="CHEBI:57692"/>
    </ligand>
</feature>
<name>A0A9W7GBD3_9STRA</name>
<dbReference type="AlphaFoldDB" id="A0A9W7GBD3"/>
<feature type="domain" description="Cryptochrome/DNA photolyase FAD-binding" evidence="5">
    <location>
        <begin position="22"/>
        <end position="108"/>
    </location>
</feature>
<dbReference type="GO" id="GO:0003677">
    <property type="term" value="F:DNA binding"/>
    <property type="evidence" value="ECO:0007669"/>
    <property type="project" value="TreeGrafter"/>
</dbReference>
<organism evidence="6 7">
    <name type="scientific">Triparma columacea</name>
    <dbReference type="NCBI Taxonomy" id="722753"/>
    <lineage>
        <taxon>Eukaryota</taxon>
        <taxon>Sar</taxon>
        <taxon>Stramenopiles</taxon>
        <taxon>Ochrophyta</taxon>
        <taxon>Bolidophyceae</taxon>
        <taxon>Parmales</taxon>
        <taxon>Triparmaceae</taxon>
        <taxon>Triparma</taxon>
    </lineage>
</organism>
<dbReference type="GO" id="GO:0005634">
    <property type="term" value="C:nucleus"/>
    <property type="evidence" value="ECO:0007669"/>
    <property type="project" value="TreeGrafter"/>
</dbReference>
<keyword evidence="2 4" id="KW-0285">Flavoprotein</keyword>
<accession>A0A9W7GBD3</accession>
<keyword evidence="3 4" id="KW-0274">FAD</keyword>
<dbReference type="GO" id="GO:0071949">
    <property type="term" value="F:FAD binding"/>
    <property type="evidence" value="ECO:0007669"/>
    <property type="project" value="TreeGrafter"/>
</dbReference>
<dbReference type="GO" id="GO:0032922">
    <property type="term" value="P:circadian regulation of gene expression"/>
    <property type="evidence" value="ECO:0007669"/>
    <property type="project" value="TreeGrafter"/>
</dbReference>
<dbReference type="EMBL" id="BRYA01000101">
    <property type="protein sequence ID" value="GMI39393.1"/>
    <property type="molecule type" value="Genomic_DNA"/>
</dbReference>
<comment type="similarity">
    <text evidence="1">Belongs to the DNA photolyase class-1 family.</text>
</comment>
<evidence type="ECO:0000256" key="4">
    <source>
        <dbReference type="PIRSR" id="PIRSR602081-1"/>
    </source>
</evidence>
<dbReference type="GO" id="GO:0043153">
    <property type="term" value="P:entrainment of circadian clock by photoperiod"/>
    <property type="evidence" value="ECO:0007669"/>
    <property type="project" value="TreeGrafter"/>
</dbReference>
<dbReference type="PANTHER" id="PTHR11455">
    <property type="entry name" value="CRYPTOCHROME"/>
    <property type="match status" value="1"/>
</dbReference>
<evidence type="ECO:0000256" key="3">
    <source>
        <dbReference type="ARBA" id="ARBA00022827"/>
    </source>
</evidence>
<dbReference type="InterPro" id="IPR002081">
    <property type="entry name" value="Cryptochrome/DNA_photolyase_1"/>
</dbReference>
<sequence>MREGNPVVHALDGTTEEGEGEDVKVKKFKAWCTGNTGAPTVDSGMRLLWATGWMPRASRLKSAACLVEGMGLDWRLGREWFKETLVDYDESINEMMWQNAGMVGVDPFYRGMKWEEGEGGGGEGGRRYEMGELRWSKELKEYAEMEPDPSWVNNAQSRRDELKRRGVYRAAKKVVNSGVRVAWPGLEHPGKEDGEVWGIGRTPVEELDFEIKP</sequence>
<dbReference type="Gene3D" id="1.10.579.10">
    <property type="entry name" value="DNA Cyclobutane Dipyrimidine Photolyase, subunit A, domain 3"/>
    <property type="match status" value="1"/>
</dbReference>
<dbReference type="GO" id="GO:0005737">
    <property type="term" value="C:cytoplasm"/>
    <property type="evidence" value="ECO:0007669"/>
    <property type="project" value="TreeGrafter"/>
</dbReference>
<dbReference type="InterPro" id="IPR036134">
    <property type="entry name" value="Crypto/Photolyase_FAD-like_sf"/>
</dbReference>
<gene>
    <name evidence="6" type="ORF">TrCOL_g4491</name>
</gene>
<protein>
    <recommendedName>
        <fullName evidence="5">Cryptochrome/DNA photolyase FAD-binding domain-containing protein</fullName>
    </recommendedName>
</protein>
<dbReference type="InterPro" id="IPR005101">
    <property type="entry name" value="Cryptochr/Photolyase_FAD-bd"/>
</dbReference>
<comment type="cofactor">
    <cofactor evidence="4">
        <name>FAD</name>
        <dbReference type="ChEBI" id="CHEBI:57692"/>
    </cofactor>
    <text evidence="4">Binds 1 FAD per subunit.</text>
</comment>
<dbReference type="PANTHER" id="PTHR11455:SF9">
    <property type="entry name" value="CRYPTOCHROME CIRCADIAN CLOCK 5 ISOFORM X1"/>
    <property type="match status" value="1"/>
</dbReference>
<evidence type="ECO:0000313" key="7">
    <source>
        <dbReference type="Proteomes" id="UP001165065"/>
    </source>
</evidence>